<feature type="transmembrane region" description="Helical" evidence="2">
    <location>
        <begin position="140"/>
        <end position="161"/>
    </location>
</feature>
<feature type="transmembrane region" description="Helical" evidence="2">
    <location>
        <begin position="13"/>
        <end position="35"/>
    </location>
</feature>
<feature type="transmembrane region" description="Helical" evidence="2">
    <location>
        <begin position="79"/>
        <end position="99"/>
    </location>
</feature>
<feature type="transmembrane region" description="Helical" evidence="2">
    <location>
        <begin position="106"/>
        <end position="128"/>
    </location>
</feature>
<evidence type="ECO:0000313" key="3">
    <source>
        <dbReference type="EMBL" id="WCZ32797.1"/>
    </source>
</evidence>
<keyword evidence="2" id="KW-1133">Transmembrane helix</keyword>
<keyword evidence="4" id="KW-1185">Reference proteome</keyword>
<feature type="region of interest" description="Disordered" evidence="1">
    <location>
        <begin position="185"/>
        <end position="235"/>
    </location>
</feature>
<gene>
    <name evidence="3" type="ORF">CMASS_06815</name>
</gene>
<protein>
    <submittedName>
        <fullName evidence="3">Uncharacterized protein</fullName>
    </submittedName>
</protein>
<sequence>MNDELLRAPTGDIAVAAGLAFLPALALALIGYGLHRVVVPRLSLSTLAEGTSLRRVIARSMWIGALIGLLALMPVPSDLAILTAAIALSVSAALIAWRAREPLPAALFSVSASALGMLLDAAIIALALTTGVTHGAHMSVAWQVLLWWPFVALPALAASCISGTLSTLQMTASADSYAATNQTDAAAAQMPAHHVQQKRPHSTGQLQLGADPQPSAEKMGSPSGSRNRSRPRYAA</sequence>
<reference evidence="3 4" key="1">
    <citation type="submission" date="2020-10" db="EMBL/GenBank/DDBJ databases">
        <title>Complete genome sequence of Corynebacterium massiliense DSM 45435, type strain of Corynebacterium massiliense.</title>
        <authorList>
            <person name="Busche T."/>
            <person name="Kalinowski J."/>
            <person name="Ruckert C."/>
        </authorList>
    </citation>
    <scope>NUCLEOTIDE SEQUENCE [LARGE SCALE GENOMIC DNA]</scope>
    <source>
        <strain evidence="3 4">DSM 45435</strain>
    </source>
</reference>
<evidence type="ECO:0000256" key="1">
    <source>
        <dbReference type="SAM" id="MobiDB-lite"/>
    </source>
</evidence>
<proteinExistence type="predicted"/>
<accession>A0ABY7U7W6</accession>
<evidence type="ECO:0000313" key="4">
    <source>
        <dbReference type="Proteomes" id="UP001220064"/>
    </source>
</evidence>
<feature type="transmembrane region" description="Helical" evidence="2">
    <location>
        <begin position="56"/>
        <end position="73"/>
    </location>
</feature>
<name>A0ABY7U7W6_9CORY</name>
<keyword evidence="2" id="KW-0472">Membrane</keyword>
<dbReference type="EMBL" id="CP063189">
    <property type="protein sequence ID" value="WCZ32797.1"/>
    <property type="molecule type" value="Genomic_DNA"/>
</dbReference>
<evidence type="ECO:0000256" key="2">
    <source>
        <dbReference type="SAM" id="Phobius"/>
    </source>
</evidence>
<dbReference type="RefSeq" id="WP_156831748.1">
    <property type="nucleotide sequence ID" value="NZ_ATVG01000001.1"/>
</dbReference>
<keyword evidence="2" id="KW-0812">Transmembrane</keyword>
<organism evidence="3 4">
    <name type="scientific">Corynebacterium massiliense DSM 45435</name>
    <dbReference type="NCBI Taxonomy" id="1121364"/>
    <lineage>
        <taxon>Bacteria</taxon>
        <taxon>Bacillati</taxon>
        <taxon>Actinomycetota</taxon>
        <taxon>Actinomycetes</taxon>
        <taxon>Mycobacteriales</taxon>
        <taxon>Corynebacteriaceae</taxon>
        <taxon>Corynebacterium</taxon>
    </lineage>
</organism>
<dbReference type="Proteomes" id="UP001220064">
    <property type="component" value="Chromosome"/>
</dbReference>